<proteinExistence type="predicted"/>
<feature type="compositionally biased region" description="Acidic residues" evidence="1">
    <location>
        <begin position="182"/>
        <end position="191"/>
    </location>
</feature>
<name>A0A4Y2B4C6_ARAVE</name>
<comment type="caution">
    <text evidence="2">The sequence shown here is derived from an EMBL/GenBank/DDBJ whole genome shotgun (WGS) entry which is preliminary data.</text>
</comment>
<protein>
    <submittedName>
        <fullName evidence="2">Uncharacterized protein</fullName>
    </submittedName>
</protein>
<dbReference type="PANTHER" id="PTHR46113">
    <property type="entry name" value="SNAC DOMAIN-CONTAINING PROTEIN"/>
    <property type="match status" value="1"/>
</dbReference>
<dbReference type="EMBL" id="BGPR01000050">
    <property type="protein sequence ID" value="GBL86848.1"/>
    <property type="molecule type" value="Genomic_DNA"/>
</dbReference>
<dbReference type="Proteomes" id="UP000499080">
    <property type="component" value="Unassembled WGS sequence"/>
</dbReference>
<feature type="region of interest" description="Disordered" evidence="1">
    <location>
        <begin position="174"/>
        <end position="208"/>
    </location>
</feature>
<dbReference type="AlphaFoldDB" id="A0A4Y2B4C6"/>
<dbReference type="PANTHER" id="PTHR46113:SF1">
    <property type="entry name" value="PEPTIDASE M17 LEUCYL AMINOPEPTIDASE N-TERMINAL DOMAIN-CONTAINING PROTEIN"/>
    <property type="match status" value="1"/>
</dbReference>
<evidence type="ECO:0000256" key="1">
    <source>
        <dbReference type="SAM" id="MobiDB-lite"/>
    </source>
</evidence>
<gene>
    <name evidence="2" type="ORF">AVEN_96073_1</name>
</gene>
<organism evidence="2 3">
    <name type="scientific">Araneus ventricosus</name>
    <name type="common">Orbweaver spider</name>
    <name type="synonym">Epeira ventricosa</name>
    <dbReference type="NCBI Taxonomy" id="182803"/>
    <lineage>
        <taxon>Eukaryota</taxon>
        <taxon>Metazoa</taxon>
        <taxon>Ecdysozoa</taxon>
        <taxon>Arthropoda</taxon>
        <taxon>Chelicerata</taxon>
        <taxon>Arachnida</taxon>
        <taxon>Araneae</taxon>
        <taxon>Araneomorphae</taxon>
        <taxon>Entelegynae</taxon>
        <taxon>Araneoidea</taxon>
        <taxon>Araneidae</taxon>
        <taxon>Araneus</taxon>
    </lineage>
</organism>
<reference evidence="2 3" key="1">
    <citation type="journal article" date="2019" name="Sci. Rep.">
        <title>Orb-weaving spider Araneus ventricosus genome elucidates the spidroin gene catalogue.</title>
        <authorList>
            <person name="Kono N."/>
            <person name="Nakamura H."/>
            <person name="Ohtoshi R."/>
            <person name="Moran D.A.P."/>
            <person name="Shinohara A."/>
            <person name="Yoshida Y."/>
            <person name="Fujiwara M."/>
            <person name="Mori M."/>
            <person name="Tomita M."/>
            <person name="Arakawa K."/>
        </authorList>
    </citation>
    <scope>NUCLEOTIDE SEQUENCE [LARGE SCALE GENOMIC DNA]</scope>
</reference>
<dbReference type="OrthoDB" id="8044640at2759"/>
<keyword evidence="3" id="KW-1185">Reference proteome</keyword>
<accession>A0A4Y2B4C6</accession>
<sequence length="556" mass="64365">MAPNLRNGDRNIYLIGSERHQITGCKLPSNRQVLSVLFYNLHEVKLSIRESANLVVRECLTFWEKTRSPRRATPHCVEKIMKMCNHWRYLQKSACRRSETQEENERNFISDLNYLFDIAHANALEIIKIEEDRKLLLSQRESGRRGCLMGIDMKLVKRKERVLLRVKEQENRLAKAHHSSEIDDNFMDSSEESSGTEGISDQLGPSSNITQSSLEANINAQIELRMGIVREMKCFLTPKIMAVLDRLHISQRSAIFILEAVAESLGHNADELAINQNRIQRYREDFRKTKATRIKELFKENESSFVCFHWDGKLLPVLNVRDLKSERLPIIVTYKDEEKLLGMPKLENSLGKEQVMAVWNVLKDWGMEDKAQILCSNATSSNTGRINGAITFLELYADREMTCFPCRKLKKCENINQGISSIALKKSYCLWYLNEESSILTIFDKNVNIASKKRIIENLKRENLHTERKCIVQPNEVPLLFEKAIEDFISQKSLNLLKKLNIDISFLNISPDLWDRDDSHLKSQEIFQNLRVVNDTAERGVKLMQDFNGLLTVDEE</sequence>
<evidence type="ECO:0000313" key="3">
    <source>
        <dbReference type="Proteomes" id="UP000499080"/>
    </source>
</evidence>
<evidence type="ECO:0000313" key="2">
    <source>
        <dbReference type="EMBL" id="GBL86848.1"/>
    </source>
</evidence>